<evidence type="ECO:0000256" key="12">
    <source>
        <dbReference type="SAM" id="MobiDB-lite"/>
    </source>
</evidence>
<dbReference type="RefSeq" id="WP_089790029.1">
    <property type="nucleotide sequence ID" value="NZ_FOKW01000019.1"/>
</dbReference>
<dbReference type="NCBIfam" id="NF003349">
    <property type="entry name" value="PRK04375.1-2"/>
    <property type="match status" value="1"/>
</dbReference>
<evidence type="ECO:0000256" key="1">
    <source>
        <dbReference type="ARBA" id="ARBA00004019"/>
    </source>
</evidence>
<comment type="function">
    <text evidence="1 11">Converts heme B (protoheme IX) to heme O by substitution of the vinyl group on carbon 2 of heme B porphyrin ring with a hydroxyethyl farnesyl side group.</text>
</comment>
<feature type="transmembrane region" description="Helical" evidence="11">
    <location>
        <begin position="408"/>
        <end position="425"/>
    </location>
</feature>
<dbReference type="OrthoDB" id="131615at2157"/>
<feature type="transmembrane region" description="Helical" evidence="11">
    <location>
        <begin position="130"/>
        <end position="148"/>
    </location>
</feature>
<dbReference type="Pfam" id="PF01040">
    <property type="entry name" value="UbiA"/>
    <property type="match status" value="1"/>
</dbReference>
<keyword evidence="14" id="KW-1185">Reference proteome</keyword>
<gene>
    <name evidence="11" type="primary">ctaB</name>
    <name evidence="13" type="ORF">SAMN05444422_11914</name>
</gene>
<evidence type="ECO:0000256" key="8">
    <source>
        <dbReference type="ARBA" id="ARBA00023133"/>
    </source>
</evidence>
<feature type="transmembrane region" description="Helical" evidence="11">
    <location>
        <begin position="359"/>
        <end position="380"/>
    </location>
</feature>
<evidence type="ECO:0000256" key="7">
    <source>
        <dbReference type="ARBA" id="ARBA00022989"/>
    </source>
</evidence>
<dbReference type="Gene3D" id="1.10.357.140">
    <property type="entry name" value="UbiA prenyltransferase"/>
    <property type="match status" value="1"/>
</dbReference>
<dbReference type="GO" id="GO:0006784">
    <property type="term" value="P:heme A biosynthetic process"/>
    <property type="evidence" value="ECO:0007669"/>
    <property type="project" value="InterPro"/>
</dbReference>
<dbReference type="PANTHER" id="PTHR43448">
    <property type="entry name" value="PROTOHEME IX FARNESYLTRANSFERASE, MITOCHONDRIAL"/>
    <property type="match status" value="1"/>
</dbReference>
<comment type="catalytic activity">
    <reaction evidence="10 11">
        <text>heme b + (2E,6E)-farnesyl diphosphate + H2O = Fe(II)-heme o + diphosphate</text>
        <dbReference type="Rhea" id="RHEA:28070"/>
        <dbReference type="ChEBI" id="CHEBI:15377"/>
        <dbReference type="ChEBI" id="CHEBI:33019"/>
        <dbReference type="ChEBI" id="CHEBI:60344"/>
        <dbReference type="ChEBI" id="CHEBI:60530"/>
        <dbReference type="ChEBI" id="CHEBI:175763"/>
        <dbReference type="EC" id="2.5.1.141"/>
    </reaction>
</comment>
<feature type="transmembrane region" description="Helical" evidence="11">
    <location>
        <begin position="214"/>
        <end position="233"/>
    </location>
</feature>
<proteinExistence type="inferred from homology"/>
<feature type="transmembrane region" description="Helical" evidence="11">
    <location>
        <begin position="431"/>
        <end position="452"/>
    </location>
</feature>
<evidence type="ECO:0000256" key="4">
    <source>
        <dbReference type="ARBA" id="ARBA00010223"/>
    </source>
</evidence>
<comment type="miscellaneous">
    <text evidence="11">Carbon 2 of the heme B porphyrin ring is defined according to the Fischer nomenclature.</text>
</comment>
<evidence type="ECO:0000256" key="10">
    <source>
        <dbReference type="ARBA" id="ARBA00047690"/>
    </source>
</evidence>
<dbReference type="Proteomes" id="UP000199161">
    <property type="component" value="Unassembled WGS sequence"/>
</dbReference>
<keyword evidence="7 11" id="KW-1133">Transmembrane helix</keyword>
<comment type="pathway">
    <text evidence="3 11">Porphyrin-containing compound metabolism; heme O biosynthesis; heme O from protoheme: step 1/1.</text>
</comment>
<keyword evidence="5 11" id="KW-0808">Transferase</keyword>
<feature type="transmembrane region" description="Helical" evidence="11">
    <location>
        <begin position="464"/>
        <end position="483"/>
    </location>
</feature>
<feature type="transmembrane region" description="Helical" evidence="11">
    <location>
        <begin position="68"/>
        <end position="89"/>
    </location>
</feature>
<dbReference type="EMBL" id="FOKW01000019">
    <property type="protein sequence ID" value="SFC74222.1"/>
    <property type="molecule type" value="Genomic_DNA"/>
</dbReference>
<comment type="subcellular location">
    <subcellularLocation>
        <location evidence="2 11">Cell membrane</location>
        <topology evidence="2 11">Multi-pass membrane protein</topology>
    </subcellularLocation>
</comment>
<organism evidence="13 14">
    <name type="scientific">Natronobacterium haloterrestre</name>
    <name type="common">Halobiforma haloterrestris</name>
    <dbReference type="NCBI Taxonomy" id="148448"/>
    <lineage>
        <taxon>Archaea</taxon>
        <taxon>Methanobacteriati</taxon>
        <taxon>Methanobacteriota</taxon>
        <taxon>Stenosarchaea group</taxon>
        <taxon>Halobacteria</taxon>
        <taxon>Halobacteriales</taxon>
        <taxon>Natrialbaceae</taxon>
        <taxon>Natronobacterium</taxon>
    </lineage>
</organism>
<evidence type="ECO:0000256" key="6">
    <source>
        <dbReference type="ARBA" id="ARBA00022692"/>
    </source>
</evidence>
<dbReference type="InterPro" id="IPR000537">
    <property type="entry name" value="UbiA_prenyltransferase"/>
</dbReference>
<feature type="transmembrane region" description="Helical" evidence="11">
    <location>
        <begin position="281"/>
        <end position="302"/>
    </location>
</feature>
<reference evidence="14" key="1">
    <citation type="submission" date="2016-10" db="EMBL/GenBank/DDBJ databases">
        <authorList>
            <person name="Varghese N."/>
            <person name="Submissions S."/>
        </authorList>
    </citation>
    <scope>NUCLEOTIDE SEQUENCE [LARGE SCALE GENOMIC DNA]</scope>
    <source>
        <strain evidence="14">DSM 13078</strain>
    </source>
</reference>
<feature type="region of interest" description="Disordered" evidence="12">
    <location>
        <begin position="167"/>
        <end position="191"/>
    </location>
</feature>
<comment type="similarity">
    <text evidence="11">Belongs to the UbiA prenyltransferase family. Protoheme IX farnesyltransferase subfamily.</text>
</comment>
<keyword evidence="6 11" id="KW-0812">Transmembrane</keyword>
<dbReference type="InterPro" id="IPR003780">
    <property type="entry name" value="COX15/CtaA_fam"/>
</dbReference>
<keyword evidence="9 11" id="KW-0472">Membrane</keyword>
<dbReference type="CDD" id="cd13957">
    <property type="entry name" value="PT_UbiA_Cox10"/>
    <property type="match status" value="1"/>
</dbReference>
<keyword evidence="11" id="KW-1003">Cell membrane</keyword>
<evidence type="ECO:0000256" key="2">
    <source>
        <dbReference type="ARBA" id="ARBA00004651"/>
    </source>
</evidence>
<accession>A0A1I1LNV7</accession>
<dbReference type="GO" id="GO:0048034">
    <property type="term" value="P:heme O biosynthetic process"/>
    <property type="evidence" value="ECO:0007669"/>
    <property type="project" value="UniProtKB-UniRule"/>
</dbReference>
<evidence type="ECO:0000313" key="13">
    <source>
        <dbReference type="EMBL" id="SFC74222.1"/>
    </source>
</evidence>
<evidence type="ECO:0000256" key="5">
    <source>
        <dbReference type="ARBA" id="ARBA00022679"/>
    </source>
</evidence>
<evidence type="ECO:0000313" key="14">
    <source>
        <dbReference type="Proteomes" id="UP000199161"/>
    </source>
</evidence>
<dbReference type="GO" id="GO:0008495">
    <property type="term" value="F:protoheme IX farnesyltransferase activity"/>
    <property type="evidence" value="ECO:0007669"/>
    <property type="project" value="UniProtKB-UniRule"/>
</dbReference>
<dbReference type="InterPro" id="IPR044878">
    <property type="entry name" value="UbiA_sf"/>
</dbReference>
<dbReference type="InterPro" id="IPR006369">
    <property type="entry name" value="Protohaem_IX_farnesylTrfase"/>
</dbReference>
<protein>
    <recommendedName>
        <fullName evidence="11">Protoheme IX farnesyltransferase</fullName>
        <ecNumber evidence="11">2.5.1.141</ecNumber>
    </recommendedName>
    <alternativeName>
        <fullName evidence="11">Heme B farnesyltransferase</fullName>
    </alternativeName>
    <alternativeName>
        <fullName evidence="11">Heme O synthase</fullName>
    </alternativeName>
</protein>
<evidence type="ECO:0000256" key="9">
    <source>
        <dbReference type="ARBA" id="ARBA00023136"/>
    </source>
</evidence>
<sequence length="484" mass="50121">MATESFPRPIGTHRRFSALLAATALGVYLLLIVGATTSITNATAACSTWPTCHAPTDPLSQTQLVIAWGHRIAAFLVGVLVAASALVAVRGDASTRVRSTLVLSAGLYAVQVGVGAATATLGPAAVAPGLHLGLGVVIFGGVVLALAWDLELATGEEDDAIDLEPDAAPASATAPEPGPEPEPVEAEERTLPSGGLARARLTAFAYFKMMKPRLMWLLCLVAAAGMALAAGPALDAYTIVATLGGGVLSIGASGTFNHVLERDVDRKMSRTSDRPLATDLIPVRNAMAFGGLLTVASIGVFLTINVLAAALGLAAILFYSVVYTLLLKPNTVQNTVIGGLAGALPALIGWAAVTNEIGLPGLALAGVIFLWTPAHFYNLALAYKDDYARGGFPMMPVVRGETETRKHIVYYLAATLVGTVALAWITELGAIYAATVAIFGAVFLWTAVVLHFEQTESAAFRSFHASNAFLGAVLVAVLVDALVL</sequence>
<dbReference type="AlphaFoldDB" id="A0A1I1LNV7"/>
<dbReference type="Pfam" id="PF02628">
    <property type="entry name" value="COX15-CtaA"/>
    <property type="match status" value="1"/>
</dbReference>
<feature type="transmembrane region" description="Helical" evidence="11">
    <location>
        <begin position="101"/>
        <end position="124"/>
    </location>
</feature>
<dbReference type="GO" id="GO:0005886">
    <property type="term" value="C:plasma membrane"/>
    <property type="evidence" value="ECO:0007669"/>
    <property type="project" value="UniProtKB-SubCell"/>
</dbReference>
<dbReference type="HAMAP" id="MF_00154">
    <property type="entry name" value="CyoE_CtaB"/>
    <property type="match status" value="1"/>
</dbReference>
<feature type="transmembrane region" description="Helical" evidence="11">
    <location>
        <begin position="308"/>
        <end position="327"/>
    </location>
</feature>
<evidence type="ECO:0000256" key="3">
    <source>
        <dbReference type="ARBA" id="ARBA00004919"/>
    </source>
</evidence>
<dbReference type="NCBIfam" id="TIGR01473">
    <property type="entry name" value="cyoE_ctaB"/>
    <property type="match status" value="1"/>
</dbReference>
<dbReference type="UniPathway" id="UPA00834">
    <property type="reaction ID" value="UER00712"/>
</dbReference>
<keyword evidence="8 11" id="KW-0350">Heme biosynthesis</keyword>
<dbReference type="EC" id="2.5.1.141" evidence="11"/>
<evidence type="ECO:0000256" key="11">
    <source>
        <dbReference type="HAMAP-Rule" id="MF_00154"/>
    </source>
</evidence>
<comment type="caution">
    <text evidence="11">Lacks conserved residue(s) required for the propagation of feature annotation.</text>
</comment>
<feature type="transmembrane region" description="Helical" evidence="11">
    <location>
        <begin position="239"/>
        <end position="260"/>
    </location>
</feature>
<dbReference type="PANTHER" id="PTHR43448:SF2">
    <property type="entry name" value="PROTOHEME IX FARNESYLTRANSFERASE, MITOCHONDRIAL"/>
    <property type="match status" value="1"/>
</dbReference>
<name>A0A1I1LNV7_NATHA</name>
<comment type="similarity">
    <text evidence="4">In the C-terminal section; belongs to the UbiA prenyltransferase family. Protoheme IX farnesyltransferase subfamily.</text>
</comment>
<feature type="transmembrane region" description="Helical" evidence="11">
    <location>
        <begin position="334"/>
        <end position="353"/>
    </location>
</feature>